<evidence type="ECO:0000256" key="2">
    <source>
        <dbReference type="ARBA" id="ARBA00009415"/>
    </source>
</evidence>
<keyword evidence="5" id="KW-0966">Cell projection</keyword>
<organism evidence="7 8">
    <name type="scientific">Eleginops maclovinus</name>
    <name type="common">Patagonian blennie</name>
    <name type="synonym">Eleginus maclovinus</name>
    <dbReference type="NCBI Taxonomy" id="56733"/>
    <lineage>
        <taxon>Eukaryota</taxon>
        <taxon>Metazoa</taxon>
        <taxon>Chordata</taxon>
        <taxon>Craniata</taxon>
        <taxon>Vertebrata</taxon>
        <taxon>Euteleostomi</taxon>
        <taxon>Actinopterygii</taxon>
        <taxon>Neopterygii</taxon>
        <taxon>Teleostei</taxon>
        <taxon>Neoteleostei</taxon>
        <taxon>Acanthomorphata</taxon>
        <taxon>Eupercaria</taxon>
        <taxon>Perciformes</taxon>
        <taxon>Notothenioidei</taxon>
        <taxon>Eleginopidae</taxon>
        <taxon>Eleginops</taxon>
    </lineage>
</organism>
<keyword evidence="8" id="KW-1185">Reference proteome</keyword>
<dbReference type="GO" id="GO:1905515">
    <property type="term" value="P:non-motile cilium assembly"/>
    <property type="evidence" value="ECO:0007669"/>
    <property type="project" value="TreeGrafter"/>
</dbReference>
<reference evidence="7 8" key="1">
    <citation type="journal article" date="2023" name="Genes (Basel)">
        <title>Chromosome-Level Genome Assembly and Circadian Gene Repertoire of the Patagonia Blennie Eleginops maclovinus-The Closest Ancestral Proxy of Antarctic Cryonotothenioids.</title>
        <authorList>
            <person name="Cheng C.C."/>
            <person name="Rivera-Colon A.G."/>
            <person name="Minhas B.F."/>
            <person name="Wilson L."/>
            <person name="Rayamajhi N."/>
            <person name="Vargas-Chacoff L."/>
            <person name="Catchen J.M."/>
        </authorList>
    </citation>
    <scope>NUCLEOTIDE SEQUENCE [LARGE SCALE GENOMIC DNA]</scope>
    <source>
        <strain evidence="7">JMC-PN-2008</strain>
    </source>
</reference>
<comment type="similarity">
    <text evidence="2">Belongs to the IFT57 family.</text>
</comment>
<comment type="subcellular location">
    <subcellularLocation>
        <location evidence="1">Cell projection</location>
        <location evidence="1">Cilium</location>
    </subcellularLocation>
</comment>
<gene>
    <name evidence="7" type="ORF">PBY51_021936</name>
</gene>
<evidence type="ECO:0000313" key="7">
    <source>
        <dbReference type="EMBL" id="KAK5860461.1"/>
    </source>
</evidence>
<evidence type="ECO:0000256" key="5">
    <source>
        <dbReference type="ARBA" id="ARBA00023273"/>
    </source>
</evidence>
<feature type="coiled-coil region" evidence="6">
    <location>
        <begin position="293"/>
        <end position="351"/>
    </location>
</feature>
<evidence type="ECO:0000256" key="6">
    <source>
        <dbReference type="SAM" id="Coils"/>
    </source>
</evidence>
<evidence type="ECO:0000256" key="4">
    <source>
        <dbReference type="ARBA" id="ARBA00023069"/>
    </source>
</evidence>
<dbReference type="Gene3D" id="1.20.1440.210">
    <property type="match status" value="1"/>
</dbReference>
<sequence>MADEGRRGEEEDRGPGAVHQVFVVMEGLLEKLKVLNYEEEILAKHNMKNLSRHYFVSSPYLAVNPGEQYFLFTVIAAWLINEAGRPFTAPQEHDEPNATVSNILSELRAFGVKVDFPPSKLKSGSGEFVCFVLDRLAEEALKRKGFSFRRPNYPTETTEEESVIEDDAELTLSRVEEEMIEEPDDEEENVMDLEALKLRTCHTDAEASSKPDEILEATVDAAEWSLEVERVLPQLKVTIRTDNKDWRIHVEQMHQHRDGIKSSLKEATSYLDRLQEDIGKTLEKVSSREKYINNQLEHLIQEYRSAQAKLSQAKERYQQASGGVTERTRVLAEISEELEKVKQEMEEKGSSMSDGAPVVKIKQSLTKLKQEIVQMDVRIGVVEHTLLQAKLKEKSNMTRDMHATNLPEPASGTFS</sequence>
<dbReference type="InterPro" id="IPR019530">
    <property type="entry name" value="Intra-flagellar_transport_57"/>
</dbReference>
<dbReference type="GO" id="GO:0042073">
    <property type="term" value="P:intraciliary transport"/>
    <property type="evidence" value="ECO:0007669"/>
    <property type="project" value="TreeGrafter"/>
</dbReference>
<dbReference type="GO" id="GO:0005929">
    <property type="term" value="C:cilium"/>
    <property type="evidence" value="ECO:0007669"/>
    <property type="project" value="UniProtKB-SubCell"/>
</dbReference>
<name>A0AAN7XA02_ELEMC</name>
<keyword evidence="4" id="KW-0969">Cilium</keyword>
<accession>A0AAN7XA02</accession>
<dbReference type="EMBL" id="JAUZQC010000014">
    <property type="protein sequence ID" value="KAK5860461.1"/>
    <property type="molecule type" value="Genomic_DNA"/>
</dbReference>
<dbReference type="PANTHER" id="PTHR16011">
    <property type="entry name" value="IFT57/HIPPI"/>
    <property type="match status" value="1"/>
</dbReference>
<proteinExistence type="inferred from homology"/>
<dbReference type="Pfam" id="PF10498">
    <property type="entry name" value="IFT57"/>
    <property type="match status" value="1"/>
</dbReference>
<evidence type="ECO:0000256" key="3">
    <source>
        <dbReference type="ARBA" id="ARBA00020568"/>
    </source>
</evidence>
<keyword evidence="6" id="KW-0175">Coiled coil</keyword>
<dbReference type="PANTHER" id="PTHR16011:SF0">
    <property type="entry name" value="INTRAFLAGELLAR TRANSPORT PROTEIN 57 HOMOLOG"/>
    <property type="match status" value="1"/>
</dbReference>
<dbReference type="GO" id="GO:0030992">
    <property type="term" value="C:intraciliary transport particle B"/>
    <property type="evidence" value="ECO:0007669"/>
    <property type="project" value="TreeGrafter"/>
</dbReference>
<dbReference type="Proteomes" id="UP001346869">
    <property type="component" value="Unassembled WGS sequence"/>
</dbReference>
<protein>
    <recommendedName>
        <fullName evidence="3">Intraflagellar transport protein 57 homolog</fullName>
    </recommendedName>
</protein>
<evidence type="ECO:0000313" key="8">
    <source>
        <dbReference type="Proteomes" id="UP001346869"/>
    </source>
</evidence>
<reference evidence="7 8" key="2">
    <citation type="journal article" date="2023" name="Mol. Biol. Evol.">
        <title>Genomics of Secondarily Temperate Adaptation in the Only Non-Antarctic Icefish.</title>
        <authorList>
            <person name="Rivera-Colon A.G."/>
            <person name="Rayamajhi N."/>
            <person name="Minhas B.F."/>
            <person name="Madrigal G."/>
            <person name="Bilyk K.T."/>
            <person name="Yoon V."/>
            <person name="Hune M."/>
            <person name="Gregory S."/>
            <person name="Cheng C.H.C."/>
            <person name="Catchen J.M."/>
        </authorList>
    </citation>
    <scope>NUCLEOTIDE SEQUENCE [LARGE SCALE GENOMIC DNA]</scope>
    <source>
        <strain evidence="7">JMC-PN-2008</strain>
    </source>
</reference>
<comment type="caution">
    <text evidence="7">The sequence shown here is derived from an EMBL/GenBank/DDBJ whole genome shotgun (WGS) entry which is preliminary data.</text>
</comment>
<dbReference type="GO" id="GO:0005815">
    <property type="term" value="C:microtubule organizing center"/>
    <property type="evidence" value="ECO:0007669"/>
    <property type="project" value="TreeGrafter"/>
</dbReference>
<dbReference type="AlphaFoldDB" id="A0AAN7XA02"/>
<dbReference type="GO" id="GO:0005794">
    <property type="term" value="C:Golgi apparatus"/>
    <property type="evidence" value="ECO:0007669"/>
    <property type="project" value="TreeGrafter"/>
</dbReference>
<evidence type="ECO:0000256" key="1">
    <source>
        <dbReference type="ARBA" id="ARBA00004138"/>
    </source>
</evidence>